<evidence type="ECO:0000256" key="2">
    <source>
        <dbReference type="SAM" id="SignalP"/>
    </source>
</evidence>
<dbReference type="EMBL" id="CP072931">
    <property type="protein sequence ID" value="QTZ93489.1"/>
    <property type="molecule type" value="Genomic_DNA"/>
</dbReference>
<keyword evidence="2" id="KW-0732">Signal</keyword>
<evidence type="ECO:0000313" key="4">
    <source>
        <dbReference type="Proteomes" id="UP000009036"/>
    </source>
</evidence>
<dbReference type="Proteomes" id="UP000009036">
    <property type="component" value="Chromosome"/>
</dbReference>
<accession>A0A8B1NER0</accession>
<feature type="signal peptide" evidence="2">
    <location>
        <begin position="1"/>
        <end position="29"/>
    </location>
</feature>
<feature type="region of interest" description="Disordered" evidence="1">
    <location>
        <begin position="160"/>
        <end position="186"/>
    </location>
</feature>
<evidence type="ECO:0000256" key="1">
    <source>
        <dbReference type="SAM" id="MobiDB-lite"/>
    </source>
</evidence>
<feature type="chain" id="PRO_5032438773" evidence="2">
    <location>
        <begin position="30"/>
        <end position="197"/>
    </location>
</feature>
<evidence type="ECO:0000313" key="3">
    <source>
        <dbReference type="EMBL" id="QTZ93489.1"/>
    </source>
</evidence>
<reference evidence="3" key="1">
    <citation type="journal article" date="2012" name="J. Bacteriol.">
        <title>Genome Sequence of Streptomyces auratus Strain AGR0001, a Phoslactomycin-Producing Actinomycete.</title>
        <authorList>
            <person name="Han X."/>
            <person name="Li M."/>
            <person name="Ding Z."/>
            <person name="Zhao J."/>
            <person name="Ji K."/>
            <person name="Wen M."/>
            <person name="Lu T."/>
        </authorList>
    </citation>
    <scope>NUCLEOTIDE SEQUENCE</scope>
    <source>
        <strain evidence="3">AGR0001</strain>
    </source>
</reference>
<keyword evidence="4" id="KW-1185">Reference proteome</keyword>
<sequence>MRRMSRGLRQAAMVLAGAGLLSGLGTAEAADVSAASRAEPVVIIIDGYTQTVRESAGTPVLCPTNQVLLGRAHSGDENGNTTYYCGIILIDGRLVHVSAPTWSASQRESNSFFSAPANHPLVGRQHTGDENGQTRYASASLTLDGGPVTLSSYYWTPSQRESSSYSKAGPGEVMTGRQHIGDENGQTSYQYARVTVQ</sequence>
<gene>
    <name evidence="3" type="ORF">SU9_020150</name>
</gene>
<protein>
    <submittedName>
        <fullName evidence="3">Uncharacterized protein</fullName>
    </submittedName>
</protein>
<dbReference type="AlphaFoldDB" id="A0A8B1NER0"/>
<dbReference type="KEGG" id="sauh:SU9_020150"/>
<organism evidence="3 4">
    <name type="scientific">Streptomyces auratus AGR0001</name>
    <dbReference type="NCBI Taxonomy" id="1160718"/>
    <lineage>
        <taxon>Bacteria</taxon>
        <taxon>Bacillati</taxon>
        <taxon>Actinomycetota</taxon>
        <taxon>Actinomycetes</taxon>
        <taxon>Kitasatosporales</taxon>
        <taxon>Streptomycetaceae</taxon>
        <taxon>Streptomyces</taxon>
    </lineage>
</organism>
<proteinExistence type="predicted"/>
<dbReference type="RefSeq" id="WP_211823480.1">
    <property type="nucleotide sequence ID" value="NZ_CP072931.1"/>
</dbReference>
<name>A0A8B1NER0_9ACTN</name>
<reference evidence="3" key="2">
    <citation type="submission" date="2021-04" db="EMBL/GenBank/DDBJ databases">
        <authorList>
            <person name="Wen M.-L."/>
            <person name="Han X.-L."/>
            <person name="Xiong J."/>
        </authorList>
    </citation>
    <scope>NUCLEOTIDE SEQUENCE</scope>
    <source>
        <strain evidence="3">AGR0001</strain>
    </source>
</reference>